<keyword evidence="1" id="KW-1133">Transmembrane helix</keyword>
<evidence type="ECO:0000256" key="2">
    <source>
        <dbReference type="SAM" id="SignalP"/>
    </source>
</evidence>
<keyword evidence="4" id="KW-1185">Reference proteome</keyword>
<dbReference type="EMBL" id="CP091139">
    <property type="protein sequence ID" value="UUT35945.1"/>
    <property type="molecule type" value="Genomic_DNA"/>
</dbReference>
<name>A0ABY5NL89_9MICO</name>
<proteinExistence type="predicted"/>
<keyword evidence="1" id="KW-0812">Transmembrane</keyword>
<feature type="transmembrane region" description="Helical" evidence="1">
    <location>
        <begin position="65"/>
        <end position="86"/>
    </location>
</feature>
<protein>
    <recommendedName>
        <fullName evidence="5">Integral membrane protein</fullName>
    </recommendedName>
</protein>
<evidence type="ECO:0000313" key="4">
    <source>
        <dbReference type="Proteomes" id="UP001054811"/>
    </source>
</evidence>
<keyword evidence="1" id="KW-0472">Membrane</keyword>
<feature type="signal peptide" evidence="2">
    <location>
        <begin position="1"/>
        <end position="22"/>
    </location>
</feature>
<accession>A0ABY5NL89</accession>
<keyword evidence="2" id="KW-0732">Signal</keyword>
<gene>
    <name evidence="3" type="ORF">L2X98_22675</name>
</gene>
<evidence type="ECO:0000256" key="1">
    <source>
        <dbReference type="SAM" id="Phobius"/>
    </source>
</evidence>
<dbReference type="Proteomes" id="UP001054811">
    <property type="component" value="Chromosome"/>
</dbReference>
<sequence length="105" mass="10889">MRRALPFFVAALVFVVAGGMLAAATAYTTTQKTAWATAYLVLVGGVAQAGLGAAMGWLAQRAGAVLTWTGFVLFTVGNLGVLGGQLSGLVPLTFVGGGCWWPRWR</sequence>
<evidence type="ECO:0000313" key="3">
    <source>
        <dbReference type="EMBL" id="UUT35945.1"/>
    </source>
</evidence>
<dbReference type="RefSeq" id="WP_259612593.1">
    <property type="nucleotide sequence ID" value="NZ_CP091139.2"/>
</dbReference>
<reference evidence="3" key="1">
    <citation type="submission" date="2022-01" db="EMBL/GenBank/DDBJ databases">
        <title>Microbacterium eymi and Microbacterium rhizovicinus sp. nov., isolated from the rhizospheric soil of Elymus tsukushiensis, a plant native to the Dokdo Islands, Republic of Korea.</title>
        <authorList>
            <person name="Hwang Y.J."/>
        </authorList>
    </citation>
    <scope>NUCLEOTIDE SEQUENCE</scope>
    <source>
        <strain evidence="3">KUDC0405</strain>
    </source>
</reference>
<feature type="transmembrane region" description="Helical" evidence="1">
    <location>
        <begin position="36"/>
        <end position="58"/>
    </location>
</feature>
<evidence type="ECO:0008006" key="5">
    <source>
        <dbReference type="Google" id="ProtNLM"/>
    </source>
</evidence>
<organism evidence="3 4">
    <name type="scientific">Microbacterium elymi</name>
    <dbReference type="NCBI Taxonomy" id="2909587"/>
    <lineage>
        <taxon>Bacteria</taxon>
        <taxon>Bacillati</taxon>
        <taxon>Actinomycetota</taxon>
        <taxon>Actinomycetes</taxon>
        <taxon>Micrococcales</taxon>
        <taxon>Microbacteriaceae</taxon>
        <taxon>Microbacterium</taxon>
    </lineage>
</organism>
<feature type="chain" id="PRO_5045228754" description="Integral membrane protein" evidence="2">
    <location>
        <begin position="23"/>
        <end position="105"/>
    </location>
</feature>